<keyword evidence="2" id="KW-1185">Reference proteome</keyword>
<gene>
    <name evidence="1" type="ORF">LA521A_01020</name>
</gene>
<accession>A0ABN6UF46</accession>
<reference evidence="1 2" key="1">
    <citation type="journal article" date="2023" name="Int. J. Syst. Evol. Microbiol.">
        <title>Physiological and genomic analyses of cobalamin (vitamin B12)-auxotrophy of Lysobacter auxotrophicus sp. nov., a methionine-auxotrophic chitinolytic bacterium isolated from chitin-treated soil.</title>
        <authorList>
            <person name="Saito A."/>
            <person name="Dohra H."/>
            <person name="Hamada M."/>
            <person name="Moriuchi R."/>
            <person name="Kotsuchibashi Y."/>
            <person name="Mori K."/>
        </authorList>
    </citation>
    <scope>NUCLEOTIDE SEQUENCE [LARGE SCALE GENOMIC DNA]</scope>
    <source>
        <strain evidence="1 2">5-21a</strain>
    </source>
</reference>
<dbReference type="EMBL" id="AP027041">
    <property type="protein sequence ID" value="BDU14901.1"/>
    <property type="molecule type" value="Genomic_DNA"/>
</dbReference>
<dbReference type="Pfam" id="PF02082">
    <property type="entry name" value="Rrf2"/>
    <property type="match status" value="1"/>
</dbReference>
<dbReference type="InterPro" id="IPR036390">
    <property type="entry name" value="WH_DNA-bd_sf"/>
</dbReference>
<name>A0ABN6UF46_9GAMM</name>
<evidence type="ECO:0000313" key="2">
    <source>
        <dbReference type="Proteomes" id="UP001317822"/>
    </source>
</evidence>
<proteinExistence type="predicted"/>
<dbReference type="Gene3D" id="1.10.10.10">
    <property type="entry name" value="Winged helix-like DNA-binding domain superfamily/Winged helix DNA-binding domain"/>
    <property type="match status" value="1"/>
</dbReference>
<protein>
    <submittedName>
        <fullName evidence="1">Rrf2 family transcriptional regulator</fullName>
    </submittedName>
</protein>
<dbReference type="PANTHER" id="PTHR33221">
    <property type="entry name" value="WINGED HELIX-TURN-HELIX TRANSCRIPTIONAL REGULATOR, RRF2 FAMILY"/>
    <property type="match status" value="1"/>
</dbReference>
<dbReference type="InterPro" id="IPR000944">
    <property type="entry name" value="Tscrpt_reg_Rrf2"/>
</dbReference>
<dbReference type="PANTHER" id="PTHR33221:SF15">
    <property type="entry name" value="HTH-TYPE TRANSCRIPTIONAL REGULATOR YWGB-RELATED"/>
    <property type="match status" value="1"/>
</dbReference>
<dbReference type="SUPFAM" id="SSF46785">
    <property type="entry name" value="Winged helix' DNA-binding domain"/>
    <property type="match status" value="1"/>
</dbReference>
<dbReference type="PROSITE" id="PS51197">
    <property type="entry name" value="HTH_RRF2_2"/>
    <property type="match status" value="1"/>
</dbReference>
<dbReference type="Proteomes" id="UP001317822">
    <property type="component" value="Chromosome"/>
</dbReference>
<organism evidence="1 2">
    <name type="scientific">Lysobacter auxotrophicus</name>
    <dbReference type="NCBI Taxonomy" id="2992573"/>
    <lineage>
        <taxon>Bacteria</taxon>
        <taxon>Pseudomonadati</taxon>
        <taxon>Pseudomonadota</taxon>
        <taxon>Gammaproteobacteria</taxon>
        <taxon>Lysobacterales</taxon>
        <taxon>Lysobacteraceae</taxon>
        <taxon>Lysobacter</taxon>
    </lineage>
</organism>
<sequence>MSGSRELTVRPLCNTICYMKRDSRLSAVLHALLHMNEHGAPMTSEALAQCLGTNPVVVRRTMGLLREAGLVAAERGHSGGWRIVADLSSVSLRQLHEALGEPALFAIGNRNEHPQCRVEQAVNAALDDAFEQAESLLLQKFESISLADLAAGFARRRKC</sequence>
<evidence type="ECO:0000313" key="1">
    <source>
        <dbReference type="EMBL" id="BDU14901.1"/>
    </source>
</evidence>
<dbReference type="InterPro" id="IPR036388">
    <property type="entry name" value="WH-like_DNA-bd_sf"/>
</dbReference>